<dbReference type="PRINTS" id="PR00455">
    <property type="entry name" value="HTHTETR"/>
</dbReference>
<keyword evidence="6" id="KW-1185">Reference proteome</keyword>
<organism evidence="5 6">
    <name type="scientific">Streptomyces lonegramiae</name>
    <dbReference type="NCBI Taxonomy" id="3075524"/>
    <lineage>
        <taxon>Bacteria</taxon>
        <taxon>Bacillati</taxon>
        <taxon>Actinomycetota</taxon>
        <taxon>Actinomycetes</taxon>
        <taxon>Kitasatosporales</taxon>
        <taxon>Streptomycetaceae</taxon>
        <taxon>Streptomyces</taxon>
    </lineage>
</organism>
<evidence type="ECO:0000313" key="5">
    <source>
        <dbReference type="EMBL" id="MDT0548411.1"/>
    </source>
</evidence>
<dbReference type="EMBL" id="JAVRFD010000026">
    <property type="protein sequence ID" value="MDT0548411.1"/>
    <property type="molecule type" value="Genomic_DNA"/>
</dbReference>
<reference evidence="5" key="1">
    <citation type="submission" date="2024-05" db="EMBL/GenBank/DDBJ databases">
        <title>30 novel species of actinomycetes from the DSMZ collection.</title>
        <authorList>
            <person name="Nouioui I."/>
        </authorList>
    </citation>
    <scope>NUCLEOTIDE SEQUENCE</scope>
    <source>
        <strain evidence="5">DSM 41529</strain>
    </source>
</reference>
<dbReference type="PANTHER" id="PTHR30055:SF146">
    <property type="entry name" value="HTH-TYPE TRANSCRIPTIONAL DUAL REGULATOR CECR"/>
    <property type="match status" value="1"/>
</dbReference>
<feature type="DNA-binding region" description="H-T-H motif" evidence="2">
    <location>
        <begin position="42"/>
        <end position="61"/>
    </location>
</feature>
<feature type="domain" description="HTH tetR-type" evidence="4">
    <location>
        <begin position="20"/>
        <end position="79"/>
    </location>
</feature>
<sequence length="223" mass="23912">MSPETVRTPAKQPPAGPRAEAKRRAIVTAARALFLREGFEVSVDLIAARAGVSKVTVYNHFGSKEALFIGVVKDSLDAPLSGDLVAAIDGLADSDDLRAALVTVARAWVDGIHADPDILALRNVVARELHRFPELGAVWHQSGPEHHHPAVAGALRRLDEDGRLAIPDIEVALLQLYSLLVFPHLVFSAYGADVDDGLTDRLIAGGVDMFLGHYAPRSARPSI</sequence>
<dbReference type="RefSeq" id="WP_311728982.1">
    <property type="nucleotide sequence ID" value="NZ_JAVRFD010000026.1"/>
</dbReference>
<gene>
    <name evidence="5" type="ORF">RND15_37820</name>
</gene>
<accession>A0ABU2XS60</accession>
<dbReference type="Gene3D" id="1.10.357.10">
    <property type="entry name" value="Tetracycline Repressor, domain 2"/>
    <property type="match status" value="1"/>
</dbReference>
<dbReference type="InterPro" id="IPR036271">
    <property type="entry name" value="Tet_transcr_reg_TetR-rel_C_sf"/>
</dbReference>
<dbReference type="SUPFAM" id="SSF46689">
    <property type="entry name" value="Homeodomain-like"/>
    <property type="match status" value="1"/>
</dbReference>
<dbReference type="InterPro" id="IPR050109">
    <property type="entry name" value="HTH-type_TetR-like_transc_reg"/>
</dbReference>
<dbReference type="Pfam" id="PF00440">
    <property type="entry name" value="TetR_N"/>
    <property type="match status" value="1"/>
</dbReference>
<proteinExistence type="predicted"/>
<comment type="caution">
    <text evidence="5">The sequence shown here is derived from an EMBL/GenBank/DDBJ whole genome shotgun (WGS) entry which is preliminary data.</text>
</comment>
<feature type="region of interest" description="Disordered" evidence="3">
    <location>
        <begin position="1"/>
        <end position="21"/>
    </location>
</feature>
<dbReference type="Pfam" id="PF14246">
    <property type="entry name" value="TetR_C_7"/>
    <property type="match status" value="1"/>
</dbReference>
<keyword evidence="1 2" id="KW-0238">DNA-binding</keyword>
<evidence type="ECO:0000256" key="2">
    <source>
        <dbReference type="PROSITE-ProRule" id="PRU00335"/>
    </source>
</evidence>
<dbReference type="Proteomes" id="UP001180754">
    <property type="component" value="Unassembled WGS sequence"/>
</dbReference>
<dbReference type="PROSITE" id="PS50977">
    <property type="entry name" value="HTH_TETR_2"/>
    <property type="match status" value="1"/>
</dbReference>
<dbReference type="InterPro" id="IPR001647">
    <property type="entry name" value="HTH_TetR"/>
</dbReference>
<evidence type="ECO:0000313" key="6">
    <source>
        <dbReference type="Proteomes" id="UP001180754"/>
    </source>
</evidence>
<evidence type="ECO:0000259" key="4">
    <source>
        <dbReference type="PROSITE" id="PS50977"/>
    </source>
</evidence>
<name>A0ABU2XS60_9ACTN</name>
<dbReference type="Gene3D" id="1.10.10.60">
    <property type="entry name" value="Homeodomain-like"/>
    <property type="match status" value="1"/>
</dbReference>
<evidence type="ECO:0000256" key="1">
    <source>
        <dbReference type="ARBA" id="ARBA00023125"/>
    </source>
</evidence>
<protein>
    <submittedName>
        <fullName evidence="5">TetR/AcrR family transcriptional regulator</fullName>
    </submittedName>
</protein>
<dbReference type="PANTHER" id="PTHR30055">
    <property type="entry name" value="HTH-TYPE TRANSCRIPTIONAL REGULATOR RUTR"/>
    <property type="match status" value="1"/>
</dbReference>
<evidence type="ECO:0000256" key="3">
    <source>
        <dbReference type="SAM" id="MobiDB-lite"/>
    </source>
</evidence>
<dbReference type="SUPFAM" id="SSF48498">
    <property type="entry name" value="Tetracyclin repressor-like, C-terminal domain"/>
    <property type="match status" value="1"/>
</dbReference>
<dbReference type="InterPro" id="IPR039536">
    <property type="entry name" value="TetR_C_Proteobacteria"/>
</dbReference>
<dbReference type="InterPro" id="IPR009057">
    <property type="entry name" value="Homeodomain-like_sf"/>
</dbReference>